<reference evidence="1 2" key="1">
    <citation type="submission" date="2012-05" db="EMBL/GenBank/DDBJ databases">
        <title>Finished chromosome of genome of Chamaesiphon sp. PCC 6605.</title>
        <authorList>
            <consortium name="US DOE Joint Genome Institute"/>
            <person name="Gugger M."/>
            <person name="Coursin T."/>
            <person name="Rippka R."/>
            <person name="Tandeau De Marsac N."/>
            <person name="Huntemann M."/>
            <person name="Wei C.-L."/>
            <person name="Han J."/>
            <person name="Detter J.C."/>
            <person name="Han C."/>
            <person name="Tapia R."/>
            <person name="Chen A."/>
            <person name="Kyrpides N."/>
            <person name="Mavromatis K."/>
            <person name="Markowitz V."/>
            <person name="Szeto E."/>
            <person name="Ivanova N."/>
            <person name="Pagani I."/>
            <person name="Pati A."/>
            <person name="Goodwin L."/>
            <person name="Nordberg H.P."/>
            <person name="Cantor M.N."/>
            <person name="Hua S.X."/>
            <person name="Woyke T."/>
            <person name="Kerfeld C.A."/>
        </authorList>
    </citation>
    <scope>NUCLEOTIDE SEQUENCE [LARGE SCALE GENOMIC DNA]</scope>
    <source>
        <strain evidence="2">ATCC 27169 / PCC 6605</strain>
    </source>
</reference>
<dbReference type="HOGENOM" id="CLU_170935_0_0_3"/>
<dbReference type="OrthoDB" id="7305996at2"/>
<protein>
    <submittedName>
        <fullName evidence="1">Ribbon-helix-helix protein, copG family</fullName>
    </submittedName>
</protein>
<evidence type="ECO:0000313" key="1">
    <source>
        <dbReference type="EMBL" id="AFY92577.1"/>
    </source>
</evidence>
<dbReference type="RefSeq" id="WP_015158758.1">
    <property type="nucleotide sequence ID" value="NC_019697.1"/>
</dbReference>
<dbReference type="eggNOG" id="ENOG50345RM">
    <property type="taxonomic scope" value="Bacteria"/>
</dbReference>
<name>K9UBT5_CHAP6</name>
<dbReference type="AlphaFoldDB" id="K9UBT5"/>
<dbReference type="Proteomes" id="UP000010366">
    <property type="component" value="Chromosome"/>
</dbReference>
<sequence length="115" mass="12771">MSATTVSAHTSTEIAERIDAIAKSERRNRSQIVAMALELFVELPPQARAAWLKISTTGSDRELKTLIDKISRTIVDLQYETAREQAIAQIQLEHLEPLATEDDILAAAVRITKSK</sequence>
<proteinExistence type="predicted"/>
<dbReference type="STRING" id="1173020.Cha6605_1400"/>
<organism evidence="1 2">
    <name type="scientific">Chamaesiphon minutus (strain ATCC 27169 / PCC 6605)</name>
    <dbReference type="NCBI Taxonomy" id="1173020"/>
    <lineage>
        <taxon>Bacteria</taxon>
        <taxon>Bacillati</taxon>
        <taxon>Cyanobacteriota</taxon>
        <taxon>Cyanophyceae</taxon>
        <taxon>Gomontiellales</taxon>
        <taxon>Chamaesiphonaceae</taxon>
        <taxon>Chamaesiphon</taxon>
    </lineage>
</organism>
<keyword evidence="2" id="KW-1185">Reference proteome</keyword>
<accession>K9UBT5</accession>
<dbReference type="EMBL" id="CP003600">
    <property type="protein sequence ID" value="AFY92577.1"/>
    <property type="molecule type" value="Genomic_DNA"/>
</dbReference>
<gene>
    <name evidence="1" type="ORF">Cha6605_1400</name>
</gene>
<dbReference type="KEGG" id="cmp:Cha6605_1400"/>
<evidence type="ECO:0000313" key="2">
    <source>
        <dbReference type="Proteomes" id="UP000010366"/>
    </source>
</evidence>